<dbReference type="RefSeq" id="WP_312889871.1">
    <property type="nucleotide sequence ID" value="NZ_JACHIR010000001.1"/>
</dbReference>
<dbReference type="InterPro" id="IPR041698">
    <property type="entry name" value="Methyltransf_25"/>
</dbReference>
<keyword evidence="3" id="KW-1185">Reference proteome</keyword>
<organism evidence="2 3">
    <name type="scientific">Kutzneria kofuensis</name>
    <dbReference type="NCBI Taxonomy" id="103725"/>
    <lineage>
        <taxon>Bacteria</taxon>
        <taxon>Bacillati</taxon>
        <taxon>Actinomycetota</taxon>
        <taxon>Actinomycetes</taxon>
        <taxon>Pseudonocardiales</taxon>
        <taxon>Pseudonocardiaceae</taxon>
        <taxon>Kutzneria</taxon>
    </lineage>
</organism>
<dbReference type="GO" id="GO:0008168">
    <property type="term" value="F:methyltransferase activity"/>
    <property type="evidence" value="ECO:0007669"/>
    <property type="project" value="UniProtKB-KW"/>
</dbReference>
<feature type="domain" description="Methyltransferase" evidence="1">
    <location>
        <begin position="36"/>
        <end position="132"/>
    </location>
</feature>
<keyword evidence="2" id="KW-0808">Transferase</keyword>
<name>A0A7W9NDF6_9PSEU</name>
<dbReference type="Pfam" id="PF13649">
    <property type="entry name" value="Methyltransf_25"/>
    <property type="match status" value="1"/>
</dbReference>
<evidence type="ECO:0000313" key="3">
    <source>
        <dbReference type="Proteomes" id="UP000585638"/>
    </source>
</evidence>
<proteinExistence type="predicted"/>
<dbReference type="AlphaFoldDB" id="A0A7W9NDF6"/>
<dbReference type="EMBL" id="JACHIR010000001">
    <property type="protein sequence ID" value="MBB5889207.1"/>
    <property type="molecule type" value="Genomic_DNA"/>
</dbReference>
<dbReference type="Gene3D" id="3.40.50.150">
    <property type="entry name" value="Vaccinia Virus protein VP39"/>
    <property type="match status" value="1"/>
</dbReference>
<protein>
    <submittedName>
        <fullName evidence="2">SAM-dependent methyltransferase</fullName>
    </submittedName>
</protein>
<comment type="caution">
    <text evidence="2">The sequence shown here is derived from an EMBL/GenBank/DDBJ whole genome shotgun (WGS) entry which is preliminary data.</text>
</comment>
<evidence type="ECO:0000313" key="2">
    <source>
        <dbReference type="EMBL" id="MBB5889207.1"/>
    </source>
</evidence>
<accession>A0A7W9NDF6</accession>
<dbReference type="CDD" id="cd02440">
    <property type="entry name" value="AdoMet_MTases"/>
    <property type="match status" value="1"/>
</dbReference>
<gene>
    <name evidence="2" type="ORF">BJ998_000403</name>
</gene>
<dbReference type="SUPFAM" id="SSF53335">
    <property type="entry name" value="S-adenosyl-L-methionine-dependent methyltransferases"/>
    <property type="match status" value="1"/>
</dbReference>
<evidence type="ECO:0000259" key="1">
    <source>
        <dbReference type="Pfam" id="PF13649"/>
    </source>
</evidence>
<dbReference type="Proteomes" id="UP000585638">
    <property type="component" value="Unassembled WGS sequence"/>
</dbReference>
<sequence length="242" mass="26382">MTLPPLHEDLTFHGPLSSSRADLLVRSLGPLDGQHVVDLGCGWAELLLRTVAAGATGHGVDQDAEAIAHGRKLAIDRGLSDRVTLAVGDAGAWSGEADVVIVNGASQVWGGEPTSHTVNALEAGRRFLRPGGRLLLGEGFWEREPTAAQLAAMPIPREQYGSVADLVDLALGHGYRLLWLSQASQDEWDEFESAHALARELWLLDHPEDTAVRERADQQREWRLKGWRGVLGMVYLTLVLPR</sequence>
<reference evidence="2 3" key="1">
    <citation type="submission" date="2020-08" db="EMBL/GenBank/DDBJ databases">
        <title>Sequencing the genomes of 1000 actinobacteria strains.</title>
        <authorList>
            <person name="Klenk H.-P."/>
        </authorList>
    </citation>
    <scope>NUCLEOTIDE SEQUENCE [LARGE SCALE GENOMIC DNA]</scope>
    <source>
        <strain evidence="2 3">DSM 43851</strain>
    </source>
</reference>
<dbReference type="InterPro" id="IPR029063">
    <property type="entry name" value="SAM-dependent_MTases_sf"/>
</dbReference>
<keyword evidence="2" id="KW-0489">Methyltransferase</keyword>
<dbReference type="GO" id="GO:0032259">
    <property type="term" value="P:methylation"/>
    <property type="evidence" value="ECO:0007669"/>
    <property type="project" value="UniProtKB-KW"/>
</dbReference>